<evidence type="ECO:0000256" key="5">
    <source>
        <dbReference type="ARBA" id="ARBA00006045"/>
    </source>
</evidence>
<dbReference type="InterPro" id="IPR029052">
    <property type="entry name" value="Metallo-depent_PP-like"/>
</dbReference>
<keyword evidence="7" id="KW-0479">Metal-binding</keyword>
<comment type="caution">
    <text evidence="15">The sequence shown here is derived from an EMBL/GenBank/DDBJ whole genome shotgun (WGS) entry which is preliminary data.</text>
</comment>
<evidence type="ECO:0000256" key="2">
    <source>
        <dbReference type="ARBA" id="ARBA00001947"/>
    </source>
</evidence>
<feature type="region of interest" description="Disordered" evidence="13">
    <location>
        <begin position="264"/>
        <end position="324"/>
    </location>
</feature>
<keyword evidence="9" id="KW-0862">Zinc</keyword>
<gene>
    <name evidence="15" type="ORF">B0A49_09573</name>
</gene>
<keyword evidence="10" id="KW-0408">Iron</keyword>
<dbReference type="GO" id="GO:0046872">
    <property type="term" value="F:metal ion binding"/>
    <property type="evidence" value="ECO:0007669"/>
    <property type="project" value="UniProtKB-KW"/>
</dbReference>
<reference evidence="15 16" key="1">
    <citation type="submission" date="2017-03" db="EMBL/GenBank/DDBJ databases">
        <title>Genomes of endolithic fungi from Antarctica.</title>
        <authorList>
            <person name="Coleine C."/>
            <person name="Masonjones S."/>
            <person name="Stajich J.E."/>
        </authorList>
    </citation>
    <scope>NUCLEOTIDE SEQUENCE [LARGE SCALE GENOMIC DNA]</scope>
    <source>
        <strain evidence="15 16">CCFEE 5187</strain>
    </source>
</reference>
<sequence length="606" mass="67082">METRIVEKKGLRIAVEGCGHGTLHAIYASIEETCKINGWPGVDLVIIGGDFQAVRNAQDLLCVSMPAKYRQIGDFHAYYSGEREAPYLTVFVGGNHEASNYLYELYYGGWVAPNIYYLGAANIVRVGPLRIAGLSGIWKGYNYRKVHHERLPYNQSDVKSIYHVREIDTRKLLQVRSQIDIGISHDWPKGVEWMGDWKTLFRKKSHFEADARNGSLGSVAAKLVMDRLKPKYWFSAHLHCKFWAVVQHDKQVASQGPLILANSIPVSENPGQSTSTTNLPVIDSEASPSSAQPTKNADELELDLDDDEPDPPENEKGTTLAANADEIDLELDEDADDTGVATVAAGQGLDGVKVPLNDDTHVDAPAVTPTEPASGVSNALRALLPESFVRPAARAEAPKLDPPPDITNRVTKFLALDKCLPNRHFLQILDVDPISEAPSEPGPICLEYDKEWLAITRCFGHLDDANCIVGKDEGEAFYRRLIHRDELWVEEHLVKTGKMVVPENFEITAPVYDATLGIQNIQGQPREYSNNQTRAFCKLLHMPNCFHAEEEDILARTLAAEEEEATLVADLDVGEVGEEEEEEEEEIGVTDEAVDVGVDAHGFEVV</sequence>
<evidence type="ECO:0000313" key="16">
    <source>
        <dbReference type="Proteomes" id="UP000308768"/>
    </source>
</evidence>
<comment type="similarity">
    <text evidence="5">Belongs to the lariat debranching enzyme family.</text>
</comment>
<keyword evidence="6" id="KW-0507">mRNA processing</keyword>
<dbReference type="GO" id="GO:0005634">
    <property type="term" value="C:nucleus"/>
    <property type="evidence" value="ECO:0007669"/>
    <property type="project" value="UniProtKB-SubCell"/>
</dbReference>
<dbReference type="CDD" id="cd00844">
    <property type="entry name" value="MPP_Dbr1_N"/>
    <property type="match status" value="1"/>
</dbReference>
<accession>A0A4U0VSF3</accession>
<evidence type="ECO:0000256" key="1">
    <source>
        <dbReference type="ARBA" id="ARBA00001936"/>
    </source>
</evidence>
<dbReference type="Pfam" id="PF00149">
    <property type="entry name" value="Metallophos"/>
    <property type="match status" value="1"/>
</dbReference>
<dbReference type="OrthoDB" id="407609at2759"/>
<dbReference type="InterPro" id="IPR007708">
    <property type="entry name" value="DBR1_C"/>
</dbReference>
<evidence type="ECO:0000313" key="15">
    <source>
        <dbReference type="EMBL" id="TKA52383.1"/>
    </source>
</evidence>
<evidence type="ECO:0000256" key="6">
    <source>
        <dbReference type="ARBA" id="ARBA00022664"/>
    </source>
</evidence>
<evidence type="ECO:0000256" key="11">
    <source>
        <dbReference type="ARBA" id="ARBA00023211"/>
    </source>
</evidence>
<dbReference type="Proteomes" id="UP000308768">
    <property type="component" value="Unassembled WGS sequence"/>
</dbReference>
<organism evidence="15 16">
    <name type="scientific">Cryomyces minteri</name>
    <dbReference type="NCBI Taxonomy" id="331657"/>
    <lineage>
        <taxon>Eukaryota</taxon>
        <taxon>Fungi</taxon>
        <taxon>Dikarya</taxon>
        <taxon>Ascomycota</taxon>
        <taxon>Pezizomycotina</taxon>
        <taxon>Dothideomycetes</taxon>
        <taxon>Dothideomycetes incertae sedis</taxon>
        <taxon>Cryomyces</taxon>
    </lineage>
</organism>
<comment type="subcellular location">
    <subcellularLocation>
        <location evidence="4">Nucleus</location>
    </subcellularLocation>
</comment>
<evidence type="ECO:0000256" key="8">
    <source>
        <dbReference type="ARBA" id="ARBA00022801"/>
    </source>
</evidence>
<comment type="cofactor">
    <cofactor evidence="3">
        <name>Fe(2+)</name>
        <dbReference type="ChEBI" id="CHEBI:29033"/>
    </cofactor>
</comment>
<feature type="compositionally biased region" description="Polar residues" evidence="13">
    <location>
        <begin position="264"/>
        <end position="279"/>
    </location>
</feature>
<dbReference type="PANTHER" id="PTHR12849:SF0">
    <property type="entry name" value="LARIAT DEBRANCHING ENZYME"/>
    <property type="match status" value="1"/>
</dbReference>
<proteinExistence type="inferred from homology"/>
<dbReference type="GO" id="GO:0000398">
    <property type="term" value="P:mRNA splicing, via spliceosome"/>
    <property type="evidence" value="ECO:0007669"/>
    <property type="project" value="TreeGrafter"/>
</dbReference>
<keyword evidence="8" id="KW-0378">Hydrolase</keyword>
<evidence type="ECO:0000256" key="9">
    <source>
        <dbReference type="ARBA" id="ARBA00022833"/>
    </source>
</evidence>
<dbReference type="SUPFAM" id="SSF56300">
    <property type="entry name" value="Metallo-dependent phosphatases"/>
    <property type="match status" value="1"/>
</dbReference>
<dbReference type="InterPro" id="IPR004843">
    <property type="entry name" value="Calcineurin-like_PHP"/>
</dbReference>
<comment type="cofactor">
    <cofactor evidence="1">
        <name>Mn(2+)</name>
        <dbReference type="ChEBI" id="CHEBI:29035"/>
    </cofactor>
</comment>
<protein>
    <recommendedName>
        <fullName evidence="14">Lariat debranching enzyme C-terminal domain-containing protein</fullName>
    </recommendedName>
</protein>
<evidence type="ECO:0000256" key="3">
    <source>
        <dbReference type="ARBA" id="ARBA00001954"/>
    </source>
</evidence>
<evidence type="ECO:0000256" key="4">
    <source>
        <dbReference type="ARBA" id="ARBA00004123"/>
    </source>
</evidence>
<dbReference type="InterPro" id="IPR041816">
    <property type="entry name" value="Dbr1_N"/>
</dbReference>
<evidence type="ECO:0000256" key="12">
    <source>
        <dbReference type="ARBA" id="ARBA00023242"/>
    </source>
</evidence>
<feature type="compositionally biased region" description="Acidic residues" evidence="13">
    <location>
        <begin position="299"/>
        <end position="312"/>
    </location>
</feature>
<dbReference type="GO" id="GO:0008419">
    <property type="term" value="F:RNA lariat debranching enzyme activity"/>
    <property type="evidence" value="ECO:0007669"/>
    <property type="project" value="TreeGrafter"/>
</dbReference>
<dbReference type="Pfam" id="PF05011">
    <property type="entry name" value="DBR1"/>
    <property type="match status" value="1"/>
</dbReference>
<keyword evidence="16" id="KW-1185">Reference proteome</keyword>
<feature type="domain" description="Lariat debranching enzyme C-terminal" evidence="14">
    <location>
        <begin position="401"/>
        <end position="546"/>
    </location>
</feature>
<feature type="compositionally biased region" description="Polar residues" evidence="13">
    <location>
        <begin position="286"/>
        <end position="295"/>
    </location>
</feature>
<name>A0A4U0VSF3_9PEZI</name>
<evidence type="ECO:0000259" key="14">
    <source>
        <dbReference type="SMART" id="SM01124"/>
    </source>
</evidence>
<dbReference type="STRING" id="331657.A0A4U0VSF3"/>
<dbReference type="PANTHER" id="PTHR12849">
    <property type="entry name" value="RNA LARIAT DEBRANCHING ENZYME"/>
    <property type="match status" value="1"/>
</dbReference>
<comment type="cofactor">
    <cofactor evidence="2">
        <name>Zn(2+)</name>
        <dbReference type="ChEBI" id="CHEBI:29105"/>
    </cofactor>
</comment>
<evidence type="ECO:0000256" key="7">
    <source>
        <dbReference type="ARBA" id="ARBA00022723"/>
    </source>
</evidence>
<dbReference type="SMART" id="SM01124">
    <property type="entry name" value="DBR1"/>
    <property type="match status" value="1"/>
</dbReference>
<evidence type="ECO:0000256" key="10">
    <source>
        <dbReference type="ARBA" id="ARBA00023004"/>
    </source>
</evidence>
<dbReference type="AlphaFoldDB" id="A0A4U0VSF3"/>
<dbReference type="EMBL" id="NAJN01002462">
    <property type="protein sequence ID" value="TKA52383.1"/>
    <property type="molecule type" value="Genomic_DNA"/>
</dbReference>
<keyword evidence="11" id="KW-0464">Manganese</keyword>
<keyword evidence="12" id="KW-0539">Nucleus</keyword>
<evidence type="ECO:0000256" key="13">
    <source>
        <dbReference type="SAM" id="MobiDB-lite"/>
    </source>
</evidence>